<protein>
    <submittedName>
        <fullName evidence="2">Uncharacterized protein</fullName>
    </submittedName>
</protein>
<feature type="compositionally biased region" description="Acidic residues" evidence="1">
    <location>
        <begin position="232"/>
        <end position="242"/>
    </location>
</feature>
<sequence>MIYELVLAADDEPPMVRTLAFDWAQRGFHVLTSHEAYLHPPARGLLMTIPEAYGEARRMDRRIQLPARLVTFPGADIAHPDLGLLDEPLISEPADGGAGAGGDGGTRLFNPAATVFYTDQPSLMALFNAVAMGLAPAGRFAWLTDLLLDRRTFEHVLWLSRPSGAGRRPNVPFPALHGLRRLVVGFLHRWQDVAVLEGPYPDVVEEIDVDVYHRGRRRVVSPDSSSNSGEEGGQDDDEDDGLIVDNVVVRPRRAVHSMIIQLVSETVLHTATSVRTLNRAGVQVTWAVVRQGVTRRHEINLGP</sequence>
<proteinExistence type="predicted"/>
<gene>
    <name evidence="2" type="ORF">PGQ11_013347</name>
</gene>
<accession>A0ABR2HPK7</accession>
<dbReference type="Proteomes" id="UP001390339">
    <property type="component" value="Unassembled WGS sequence"/>
</dbReference>
<keyword evidence="3" id="KW-1185">Reference proteome</keyword>
<dbReference type="EMBL" id="JAPCWZ010000009">
    <property type="protein sequence ID" value="KAK8850868.1"/>
    <property type="molecule type" value="Genomic_DNA"/>
</dbReference>
<evidence type="ECO:0000256" key="1">
    <source>
        <dbReference type="SAM" id="MobiDB-lite"/>
    </source>
</evidence>
<evidence type="ECO:0000313" key="2">
    <source>
        <dbReference type="EMBL" id="KAK8850868.1"/>
    </source>
</evidence>
<comment type="caution">
    <text evidence="2">The sequence shown here is derived from an EMBL/GenBank/DDBJ whole genome shotgun (WGS) entry which is preliminary data.</text>
</comment>
<reference evidence="2 3" key="1">
    <citation type="journal article" date="2024" name="IMA Fungus">
        <title>Apiospora arundinis, a panoply of carbohydrate-active enzymes and secondary metabolites.</title>
        <authorList>
            <person name="Sorensen T."/>
            <person name="Petersen C."/>
            <person name="Muurmann A.T."/>
            <person name="Christiansen J.V."/>
            <person name="Brundto M.L."/>
            <person name="Overgaard C.K."/>
            <person name="Boysen A.T."/>
            <person name="Wollenberg R.D."/>
            <person name="Larsen T.O."/>
            <person name="Sorensen J.L."/>
            <person name="Nielsen K.L."/>
            <person name="Sondergaard T.E."/>
        </authorList>
    </citation>
    <scope>NUCLEOTIDE SEQUENCE [LARGE SCALE GENOMIC DNA]</scope>
    <source>
        <strain evidence="2 3">AAU 773</strain>
    </source>
</reference>
<feature type="region of interest" description="Disordered" evidence="1">
    <location>
        <begin position="218"/>
        <end position="242"/>
    </location>
</feature>
<evidence type="ECO:0000313" key="3">
    <source>
        <dbReference type="Proteomes" id="UP001390339"/>
    </source>
</evidence>
<name>A0ABR2HPK7_9PEZI</name>
<organism evidence="2 3">
    <name type="scientific">Apiospora arundinis</name>
    <dbReference type="NCBI Taxonomy" id="335852"/>
    <lineage>
        <taxon>Eukaryota</taxon>
        <taxon>Fungi</taxon>
        <taxon>Dikarya</taxon>
        <taxon>Ascomycota</taxon>
        <taxon>Pezizomycotina</taxon>
        <taxon>Sordariomycetes</taxon>
        <taxon>Xylariomycetidae</taxon>
        <taxon>Amphisphaeriales</taxon>
        <taxon>Apiosporaceae</taxon>
        <taxon>Apiospora</taxon>
    </lineage>
</organism>